<reference evidence="5 6" key="1">
    <citation type="journal article" date="2022" name="Nat. Ecol. Evol.">
        <title>A masculinizing supergene underlies an exaggerated male reproductive morph in a spider.</title>
        <authorList>
            <person name="Hendrickx F."/>
            <person name="De Corte Z."/>
            <person name="Sonet G."/>
            <person name="Van Belleghem S.M."/>
            <person name="Kostlbacher S."/>
            <person name="Vangestel C."/>
        </authorList>
    </citation>
    <scope>NUCLEOTIDE SEQUENCE [LARGE SCALE GENOMIC DNA]</scope>
    <source>
        <strain evidence="5">W744_W776</strain>
    </source>
</reference>
<keyword evidence="6" id="KW-1185">Reference proteome</keyword>
<comment type="subunit">
    <text evidence="1">Self-associates forming complexes of several hundred monomers.</text>
</comment>
<comment type="caution">
    <text evidence="5">The sequence shown here is derived from an EMBL/GenBank/DDBJ whole genome shotgun (WGS) entry which is preliminary data.</text>
</comment>
<dbReference type="Proteomes" id="UP000827092">
    <property type="component" value="Unassembled WGS sequence"/>
</dbReference>
<evidence type="ECO:0000256" key="2">
    <source>
        <dbReference type="ARBA" id="ARBA00016807"/>
    </source>
</evidence>
<gene>
    <name evidence="5" type="ORF">JTE90_001796</name>
</gene>
<evidence type="ECO:0000259" key="4">
    <source>
        <dbReference type="Pfam" id="PF13873"/>
    </source>
</evidence>
<evidence type="ECO:0000256" key="3">
    <source>
        <dbReference type="ARBA" id="ARBA00025466"/>
    </source>
</evidence>
<dbReference type="EMBL" id="JAFNEN010000033">
    <property type="protein sequence ID" value="KAG8198997.1"/>
    <property type="molecule type" value="Genomic_DNA"/>
</dbReference>
<name>A0AAV6VQJ2_9ARAC</name>
<accession>A0AAV6VQJ2</accession>
<dbReference type="AlphaFoldDB" id="A0AAV6VQJ2"/>
<comment type="function">
    <text evidence="3">Involved in transvection phenomena (= synapsis-dependent gene expression), where the synaptic pairing of chromosomes carrying genes with which zeste interacts influences the expression of these genes. Zeste binds to DNA and stimulates transcription from a nearby promoter.</text>
</comment>
<protein>
    <recommendedName>
        <fullName evidence="2">Regulatory protein zeste</fullName>
    </recommendedName>
</protein>
<sequence>MAKNKSKVNFCPEEHKLHWELVSKYRDILSNKKTTAEINKKKETTWKLIADEFNRIRQEKNKGATIRTALQLLNRFKTVSKSRAKQINVSEMGKTDEPLHRFFLQPIETSSLSASHSSSIHSTPQISFIQHESADTSPDHIEEDETEVSEEKFFLQPIETFSTASSCSTHITPQTSSKRSHCEDSNQVLKKVAKHMDQQMAEVPVDKEKFATFCEYVSEKLCCMPQEMVPICQKLIGDVLFYGETQKLGFSAHVVIE</sequence>
<organism evidence="5 6">
    <name type="scientific">Oedothorax gibbosus</name>
    <dbReference type="NCBI Taxonomy" id="931172"/>
    <lineage>
        <taxon>Eukaryota</taxon>
        <taxon>Metazoa</taxon>
        <taxon>Ecdysozoa</taxon>
        <taxon>Arthropoda</taxon>
        <taxon>Chelicerata</taxon>
        <taxon>Arachnida</taxon>
        <taxon>Araneae</taxon>
        <taxon>Araneomorphae</taxon>
        <taxon>Entelegynae</taxon>
        <taxon>Araneoidea</taxon>
        <taxon>Linyphiidae</taxon>
        <taxon>Erigoninae</taxon>
        <taxon>Oedothorax</taxon>
    </lineage>
</organism>
<dbReference type="InterPro" id="IPR028002">
    <property type="entry name" value="Myb_DNA-bind_5"/>
</dbReference>
<evidence type="ECO:0000256" key="1">
    <source>
        <dbReference type="ARBA" id="ARBA00011764"/>
    </source>
</evidence>
<evidence type="ECO:0000313" key="5">
    <source>
        <dbReference type="EMBL" id="KAG8198997.1"/>
    </source>
</evidence>
<evidence type="ECO:0000313" key="6">
    <source>
        <dbReference type="Proteomes" id="UP000827092"/>
    </source>
</evidence>
<dbReference type="Pfam" id="PF13873">
    <property type="entry name" value="Myb_DNA-bind_5"/>
    <property type="match status" value="1"/>
</dbReference>
<proteinExistence type="predicted"/>
<feature type="domain" description="Myb/SANT-like DNA-binding" evidence="4">
    <location>
        <begin position="7"/>
        <end position="60"/>
    </location>
</feature>